<dbReference type="Proteomes" id="UP000245362">
    <property type="component" value="Unassembled WGS sequence"/>
</dbReference>
<sequence>MTDHIQRYITALQKVDWHDLDQFGFPNDIASSWVTEQGSLSKRLSAVSCGIRVEVINNQHMSRQGLTNEEKNLLAEEDCLQREVVLKGLVSEGLEQEWLVGRTLIPQSSIEAQPFDLVEQGEVPLGLTLFSADEVERDAMQVGWVYIQGETLIARRSRIWVNRKPVLVAELFLPDSPVYTKGEQS</sequence>
<keyword evidence="4 5" id="KW-0670">Pyruvate</keyword>
<evidence type="ECO:0000313" key="5">
    <source>
        <dbReference type="EMBL" id="PWI31866.1"/>
    </source>
</evidence>
<dbReference type="SUPFAM" id="SSF64288">
    <property type="entry name" value="Chorismate lyase-like"/>
    <property type="match status" value="1"/>
</dbReference>
<dbReference type="GO" id="GO:0006744">
    <property type="term" value="P:ubiquinone biosynthetic process"/>
    <property type="evidence" value="ECO:0007669"/>
    <property type="project" value="UniProtKB-UniRule"/>
</dbReference>
<comment type="function">
    <text evidence="4">Removes the pyruvyl group from chorismate, with concomitant aromatization of the ring, to provide 4-hydroxybenzoate (4HB) for the ubiquinone pathway.</text>
</comment>
<dbReference type="Gene3D" id="3.40.1410.10">
    <property type="entry name" value="Chorismate lyase-like"/>
    <property type="match status" value="1"/>
</dbReference>
<dbReference type="PANTHER" id="PTHR38683:SF1">
    <property type="entry name" value="CHORISMATE PYRUVATE-LYASE"/>
    <property type="match status" value="1"/>
</dbReference>
<feature type="binding site" evidence="4">
    <location>
        <position position="170"/>
    </location>
    <ligand>
        <name>substrate</name>
    </ligand>
</feature>
<comment type="similarity">
    <text evidence="4">Belongs to the UbiC family.</text>
</comment>
<accession>A0A2U3B4Z7</accession>
<evidence type="ECO:0000256" key="4">
    <source>
        <dbReference type="HAMAP-Rule" id="MF_01632"/>
    </source>
</evidence>
<dbReference type="UniPathway" id="UPA00232"/>
<organism evidence="5 6">
    <name type="scientific">Vibrio albus</name>
    <dbReference type="NCBI Taxonomy" id="2200953"/>
    <lineage>
        <taxon>Bacteria</taxon>
        <taxon>Pseudomonadati</taxon>
        <taxon>Pseudomonadota</taxon>
        <taxon>Gammaproteobacteria</taxon>
        <taxon>Vibrionales</taxon>
        <taxon>Vibrionaceae</taxon>
        <taxon>Vibrio</taxon>
    </lineage>
</organism>
<comment type="catalytic activity">
    <reaction evidence="4">
        <text>chorismate = 4-hydroxybenzoate + pyruvate</text>
        <dbReference type="Rhea" id="RHEA:16505"/>
        <dbReference type="ChEBI" id="CHEBI:15361"/>
        <dbReference type="ChEBI" id="CHEBI:17879"/>
        <dbReference type="ChEBI" id="CHEBI:29748"/>
        <dbReference type="EC" id="4.1.3.40"/>
    </reaction>
</comment>
<evidence type="ECO:0000313" key="6">
    <source>
        <dbReference type="Proteomes" id="UP000245362"/>
    </source>
</evidence>
<dbReference type="AlphaFoldDB" id="A0A2U3B4Z7"/>
<dbReference type="PANTHER" id="PTHR38683">
    <property type="entry name" value="CHORISMATE PYRUVATE-LYASE"/>
    <property type="match status" value="1"/>
</dbReference>
<evidence type="ECO:0000256" key="2">
    <source>
        <dbReference type="ARBA" id="ARBA00022688"/>
    </source>
</evidence>
<dbReference type="EMBL" id="QFWT01000014">
    <property type="protein sequence ID" value="PWI31866.1"/>
    <property type="molecule type" value="Genomic_DNA"/>
</dbReference>
<dbReference type="OrthoDB" id="9789493at2"/>
<reference evidence="5 6" key="1">
    <citation type="submission" date="2018-05" db="EMBL/GenBank/DDBJ databases">
        <title>Vibrio limimaris sp. nov., isolated from marine sediment.</title>
        <authorList>
            <person name="Li C.-M."/>
        </authorList>
    </citation>
    <scope>NUCLEOTIDE SEQUENCE [LARGE SCALE GENOMIC DNA]</scope>
    <source>
        <strain evidence="5 6">E4404</strain>
    </source>
</reference>
<keyword evidence="6" id="KW-1185">Reference proteome</keyword>
<comment type="pathway">
    <text evidence="4">Cofactor biosynthesis; ubiquinone biosynthesis.</text>
</comment>
<evidence type="ECO:0000256" key="3">
    <source>
        <dbReference type="ARBA" id="ARBA00023239"/>
    </source>
</evidence>
<feature type="binding site" evidence="4">
    <location>
        <position position="125"/>
    </location>
    <ligand>
        <name>substrate</name>
    </ligand>
</feature>
<dbReference type="GO" id="GO:0042866">
    <property type="term" value="P:pyruvate biosynthetic process"/>
    <property type="evidence" value="ECO:0007669"/>
    <property type="project" value="UniProtKB-UniRule"/>
</dbReference>
<evidence type="ECO:0000256" key="1">
    <source>
        <dbReference type="ARBA" id="ARBA00022490"/>
    </source>
</evidence>
<dbReference type="RefSeq" id="WP_109321169.1">
    <property type="nucleotide sequence ID" value="NZ_QFWT01000014.1"/>
</dbReference>
<comment type="caution">
    <text evidence="4">Lacks conserved residue(s) required for the propagation of feature annotation.</text>
</comment>
<protein>
    <recommendedName>
        <fullName evidence="4">Probable chorismate pyruvate-lyase</fullName>
        <shortName evidence="4">CL</shortName>
        <shortName evidence="4">CPL</shortName>
        <ecNumber evidence="4">4.1.3.40</ecNumber>
    </recommendedName>
</protein>
<gene>
    <name evidence="4" type="primary">ubiC</name>
    <name evidence="5" type="ORF">DI392_18465</name>
</gene>
<dbReference type="GO" id="GO:0008813">
    <property type="term" value="F:chorismate lyase activity"/>
    <property type="evidence" value="ECO:0007669"/>
    <property type="project" value="UniProtKB-UniRule"/>
</dbReference>
<proteinExistence type="inferred from homology"/>
<dbReference type="InterPro" id="IPR007440">
    <property type="entry name" value="Chorismate--pyruvate_lyase"/>
</dbReference>
<keyword evidence="1 4" id="KW-0963">Cytoplasm</keyword>
<feature type="binding site" evidence="4">
    <location>
        <position position="82"/>
    </location>
    <ligand>
        <name>substrate</name>
    </ligand>
</feature>
<dbReference type="InterPro" id="IPR028978">
    <property type="entry name" value="Chorismate_lyase_/UTRA_dom_sf"/>
</dbReference>
<dbReference type="HAMAP" id="MF_01632">
    <property type="entry name" value="UbiC"/>
    <property type="match status" value="1"/>
</dbReference>
<comment type="caution">
    <text evidence="5">The sequence shown here is derived from an EMBL/GenBank/DDBJ whole genome shotgun (WGS) entry which is preliminary data.</text>
</comment>
<name>A0A2U3B4Z7_9VIBR</name>
<dbReference type="GO" id="GO:0005829">
    <property type="term" value="C:cytosol"/>
    <property type="evidence" value="ECO:0007669"/>
    <property type="project" value="TreeGrafter"/>
</dbReference>
<comment type="subcellular location">
    <subcellularLocation>
        <location evidence="4">Cytoplasm</location>
    </subcellularLocation>
</comment>
<keyword evidence="3 4" id="KW-0456">Lyase</keyword>
<dbReference type="Pfam" id="PF04345">
    <property type="entry name" value="Chor_lyase"/>
    <property type="match status" value="1"/>
</dbReference>
<dbReference type="EC" id="4.1.3.40" evidence="4"/>
<keyword evidence="2 4" id="KW-0831">Ubiquinone biosynthesis</keyword>